<name>A0A9K3JX83_HELAN</name>
<organism evidence="1 2">
    <name type="scientific">Helianthus annuus</name>
    <name type="common">Common sunflower</name>
    <dbReference type="NCBI Taxonomy" id="4232"/>
    <lineage>
        <taxon>Eukaryota</taxon>
        <taxon>Viridiplantae</taxon>
        <taxon>Streptophyta</taxon>
        <taxon>Embryophyta</taxon>
        <taxon>Tracheophyta</taxon>
        <taxon>Spermatophyta</taxon>
        <taxon>Magnoliopsida</taxon>
        <taxon>eudicotyledons</taxon>
        <taxon>Gunneridae</taxon>
        <taxon>Pentapetalae</taxon>
        <taxon>asterids</taxon>
        <taxon>campanulids</taxon>
        <taxon>Asterales</taxon>
        <taxon>Asteraceae</taxon>
        <taxon>Asteroideae</taxon>
        <taxon>Heliantheae alliance</taxon>
        <taxon>Heliantheae</taxon>
        <taxon>Helianthus</taxon>
    </lineage>
</organism>
<dbReference type="Proteomes" id="UP000215914">
    <property type="component" value="Unassembled WGS sequence"/>
</dbReference>
<reference evidence="1" key="1">
    <citation type="journal article" date="2017" name="Nature">
        <title>The sunflower genome provides insights into oil metabolism, flowering and Asterid evolution.</title>
        <authorList>
            <person name="Badouin H."/>
            <person name="Gouzy J."/>
            <person name="Grassa C.J."/>
            <person name="Murat F."/>
            <person name="Staton S.E."/>
            <person name="Cottret L."/>
            <person name="Lelandais-Briere C."/>
            <person name="Owens G.L."/>
            <person name="Carrere S."/>
            <person name="Mayjonade B."/>
            <person name="Legrand L."/>
            <person name="Gill N."/>
            <person name="Kane N.C."/>
            <person name="Bowers J.E."/>
            <person name="Hubner S."/>
            <person name="Bellec A."/>
            <person name="Berard A."/>
            <person name="Berges H."/>
            <person name="Blanchet N."/>
            <person name="Boniface M.C."/>
            <person name="Brunel D."/>
            <person name="Catrice O."/>
            <person name="Chaidir N."/>
            <person name="Claudel C."/>
            <person name="Donnadieu C."/>
            <person name="Faraut T."/>
            <person name="Fievet G."/>
            <person name="Helmstetter N."/>
            <person name="King M."/>
            <person name="Knapp S.J."/>
            <person name="Lai Z."/>
            <person name="Le Paslier M.C."/>
            <person name="Lippi Y."/>
            <person name="Lorenzon L."/>
            <person name="Mandel J.R."/>
            <person name="Marage G."/>
            <person name="Marchand G."/>
            <person name="Marquand E."/>
            <person name="Bret-Mestries E."/>
            <person name="Morien E."/>
            <person name="Nambeesan S."/>
            <person name="Nguyen T."/>
            <person name="Pegot-Espagnet P."/>
            <person name="Pouilly N."/>
            <person name="Raftis F."/>
            <person name="Sallet E."/>
            <person name="Schiex T."/>
            <person name="Thomas J."/>
            <person name="Vandecasteele C."/>
            <person name="Vares D."/>
            <person name="Vear F."/>
            <person name="Vautrin S."/>
            <person name="Crespi M."/>
            <person name="Mangin B."/>
            <person name="Burke J.M."/>
            <person name="Salse J."/>
            <person name="Munos S."/>
            <person name="Vincourt P."/>
            <person name="Rieseberg L.H."/>
            <person name="Langlade N.B."/>
        </authorList>
    </citation>
    <scope>NUCLEOTIDE SEQUENCE</scope>
    <source>
        <tissue evidence="1">Leaves</tissue>
    </source>
</reference>
<sequence length="58" mass="6582">MASFYLNLKFSYKYAATIGLMDLHKRIDHQLYSLRSSPLNSRVLHLGGGFGIYITQSS</sequence>
<protein>
    <submittedName>
        <fullName evidence="1">Uncharacterized protein</fullName>
    </submittedName>
</protein>
<accession>A0A9K3JX83</accession>
<gene>
    <name evidence="1" type="ORF">HanXRQr2_Chr01g0031271</name>
</gene>
<keyword evidence="2" id="KW-1185">Reference proteome</keyword>
<evidence type="ECO:0000313" key="1">
    <source>
        <dbReference type="EMBL" id="KAF5822811.1"/>
    </source>
</evidence>
<dbReference type="AlphaFoldDB" id="A0A9K3JX83"/>
<comment type="caution">
    <text evidence="1">The sequence shown here is derived from an EMBL/GenBank/DDBJ whole genome shotgun (WGS) entry which is preliminary data.</text>
</comment>
<evidence type="ECO:0000313" key="2">
    <source>
        <dbReference type="Proteomes" id="UP000215914"/>
    </source>
</evidence>
<dbReference type="EMBL" id="MNCJ02000316">
    <property type="protein sequence ID" value="KAF5822811.1"/>
    <property type="molecule type" value="Genomic_DNA"/>
</dbReference>
<dbReference type="Gramene" id="mRNA:HanXRQr2_Chr01g0031271">
    <property type="protein sequence ID" value="mRNA:HanXRQr2_Chr01g0031271"/>
    <property type="gene ID" value="HanXRQr2_Chr01g0031271"/>
</dbReference>
<proteinExistence type="predicted"/>
<reference evidence="1" key="2">
    <citation type="submission" date="2020-06" db="EMBL/GenBank/DDBJ databases">
        <title>Helianthus annuus Genome sequencing and assembly Release 2.</title>
        <authorList>
            <person name="Gouzy J."/>
            <person name="Langlade N."/>
            <person name="Munos S."/>
        </authorList>
    </citation>
    <scope>NUCLEOTIDE SEQUENCE</scope>
    <source>
        <tissue evidence="1">Leaves</tissue>
    </source>
</reference>